<name>A0A7C4S100_UNCW3</name>
<dbReference type="Gene3D" id="3.40.50.720">
    <property type="entry name" value="NAD(P)-binding Rossmann-like Domain"/>
    <property type="match status" value="1"/>
</dbReference>
<evidence type="ECO:0000313" key="2">
    <source>
        <dbReference type="EMBL" id="HGU47098.1"/>
    </source>
</evidence>
<dbReference type="SUPFAM" id="SSF52540">
    <property type="entry name" value="P-loop containing nucleoside triphosphate hydrolases"/>
    <property type="match status" value="1"/>
</dbReference>
<dbReference type="PANTHER" id="PTHR42869">
    <property type="entry name" value="SLL0572 PROTEIN"/>
    <property type="match status" value="1"/>
</dbReference>
<accession>A0A7C4S100</accession>
<sequence length="444" mass="51145">MKERKRVIIMGAGGRDFHNFNIYFKNNPDYEVVAFTQTQIPEIEGRIYPKELAGDLYPEGIPLYSEKELVNLIKEKNVSLVVFSYSDVDYDYVMKRAEMAMSAGASFMLLGPKDTMLESKKPVIAICAVRTGAGKSPLTRKICEILKKKNINFCVVRHPMAYGDFKRQAIQKFEKMEDLDYYQATIEEREEYEPHIKMGNTVFAGVDYKEILRKAEEEFSLIVWDGGNNDFPFFKPNLLFVVCDPLRAGDEISYHPGFALFQMADVLCISKVSSAKKEQVKILKDNIKKYNKDTEIILADLVPKLKEENIKIKRGKKAIVVEDGPTTTHGNMPYGAGYLYAQKLGLKIIEPQKYAYGIYKKIYKEYPHLKYVVPAIGYRENQIFDLKRTLERAKVDYIISATPIDLNRVIKVDKPIIHIEYYFQEKTKKLEKILDSFLKSSNLS</sequence>
<evidence type="ECO:0000313" key="1">
    <source>
        <dbReference type="EMBL" id="HGQ55508.1"/>
    </source>
</evidence>
<dbReference type="EMBL" id="DSZH01000041">
    <property type="protein sequence ID" value="HGU47098.1"/>
    <property type="molecule type" value="Genomic_DNA"/>
</dbReference>
<protein>
    <submittedName>
        <fullName evidence="2">GTPase</fullName>
    </submittedName>
</protein>
<dbReference type="AlphaFoldDB" id="A0A7C4S100"/>
<reference evidence="2" key="1">
    <citation type="journal article" date="2020" name="mSystems">
        <title>Genome- and Community-Level Interaction Insights into Carbon Utilization and Element Cycling Functions of Hydrothermarchaeota in Hydrothermal Sediment.</title>
        <authorList>
            <person name="Zhou Z."/>
            <person name="Liu Y."/>
            <person name="Xu W."/>
            <person name="Pan J."/>
            <person name="Luo Z.H."/>
            <person name="Li M."/>
        </authorList>
    </citation>
    <scope>NUCLEOTIDE SEQUENCE [LARGE SCALE GENOMIC DNA]</scope>
    <source>
        <strain evidence="2">SpSt-594</strain>
        <strain evidence="1">SpSt-655</strain>
    </source>
</reference>
<dbReference type="EMBL" id="DTBX01000122">
    <property type="protein sequence ID" value="HGQ55508.1"/>
    <property type="molecule type" value="Genomic_DNA"/>
</dbReference>
<comment type="caution">
    <text evidence="2">The sequence shown here is derived from an EMBL/GenBank/DDBJ whole genome shotgun (WGS) entry which is preliminary data.</text>
</comment>
<dbReference type="InterPro" id="IPR027417">
    <property type="entry name" value="P-loop_NTPase"/>
</dbReference>
<proteinExistence type="predicted"/>
<gene>
    <name evidence="2" type="ORF">ENT60_00845</name>
    <name evidence="1" type="ORF">ENU28_03465</name>
</gene>
<dbReference type="InterPro" id="IPR053199">
    <property type="entry name" value="cDPG_synthetase-like"/>
</dbReference>
<dbReference type="PANTHER" id="PTHR42869:SF1">
    <property type="entry name" value="SLL0572 PROTEIN"/>
    <property type="match status" value="1"/>
</dbReference>
<organism evidence="2">
    <name type="scientific">candidate division WOR-3 bacterium</name>
    <dbReference type="NCBI Taxonomy" id="2052148"/>
    <lineage>
        <taxon>Bacteria</taxon>
        <taxon>Bacteria division WOR-3</taxon>
    </lineage>
</organism>